<organism evidence="1 2">
    <name type="scientific">Tsuneonella aeria</name>
    <dbReference type="NCBI Taxonomy" id="1837929"/>
    <lineage>
        <taxon>Bacteria</taxon>
        <taxon>Pseudomonadati</taxon>
        <taxon>Pseudomonadota</taxon>
        <taxon>Alphaproteobacteria</taxon>
        <taxon>Sphingomonadales</taxon>
        <taxon>Erythrobacteraceae</taxon>
        <taxon>Tsuneonella</taxon>
    </lineage>
</organism>
<protein>
    <recommendedName>
        <fullName evidence="3">Lipoprotein</fullName>
    </recommendedName>
</protein>
<proteinExistence type="predicted"/>
<dbReference type="Proteomes" id="UP000439522">
    <property type="component" value="Unassembled WGS sequence"/>
</dbReference>
<evidence type="ECO:0000313" key="2">
    <source>
        <dbReference type="Proteomes" id="UP000439522"/>
    </source>
</evidence>
<sequence>MRGVLCAAALLGASGCVETVAEDRVESALVEAGLSSANAACMAGRMVDRLTIAQLRKLERLEARPGERERPATIGEFVERVRRVGDSEVIAVTASSAALCTTGLAH</sequence>
<dbReference type="RefSeq" id="WP_160610244.1">
    <property type="nucleotide sequence ID" value="NZ_WTZA01000001.1"/>
</dbReference>
<dbReference type="OrthoDB" id="7409816at2"/>
<dbReference type="PROSITE" id="PS51257">
    <property type="entry name" value="PROKAR_LIPOPROTEIN"/>
    <property type="match status" value="1"/>
</dbReference>
<reference evidence="1 2" key="1">
    <citation type="submission" date="2019-12" db="EMBL/GenBank/DDBJ databases">
        <title>Genomic-based taxomic classification of the family Erythrobacteraceae.</title>
        <authorList>
            <person name="Xu L."/>
        </authorList>
    </citation>
    <scope>NUCLEOTIDE SEQUENCE [LARGE SCALE GENOMIC DNA]</scope>
    <source>
        <strain evidence="1 2">100921-2</strain>
    </source>
</reference>
<evidence type="ECO:0008006" key="3">
    <source>
        <dbReference type="Google" id="ProtNLM"/>
    </source>
</evidence>
<accession>A0A6I4TCI6</accession>
<gene>
    <name evidence="1" type="ORF">GRI40_04555</name>
</gene>
<evidence type="ECO:0000313" key="1">
    <source>
        <dbReference type="EMBL" id="MXO74494.1"/>
    </source>
</evidence>
<keyword evidence="2" id="KW-1185">Reference proteome</keyword>
<name>A0A6I4TCI6_9SPHN</name>
<comment type="caution">
    <text evidence="1">The sequence shown here is derived from an EMBL/GenBank/DDBJ whole genome shotgun (WGS) entry which is preliminary data.</text>
</comment>
<dbReference type="AlphaFoldDB" id="A0A6I4TCI6"/>
<dbReference type="EMBL" id="WTZA01000001">
    <property type="protein sequence ID" value="MXO74494.1"/>
    <property type="molecule type" value="Genomic_DNA"/>
</dbReference>